<name>A0A0K1P8M1_9BACT</name>
<reference evidence="2 3" key="1">
    <citation type="submission" date="2015-08" db="EMBL/GenBank/DDBJ databases">
        <authorList>
            <person name="Babu N.S."/>
            <person name="Beckwith C.J."/>
            <person name="Beseler K.G."/>
            <person name="Brison A."/>
            <person name="Carone J.V."/>
            <person name="Caskin T.P."/>
            <person name="Diamond M."/>
            <person name="Durham M.E."/>
            <person name="Foxe J.M."/>
            <person name="Go M."/>
            <person name="Henderson B.A."/>
            <person name="Jones I.B."/>
            <person name="McGettigan J.A."/>
            <person name="Micheletti S.J."/>
            <person name="Nasrallah M.E."/>
            <person name="Ortiz D."/>
            <person name="Piller C.R."/>
            <person name="Privatt S.R."/>
            <person name="Schneider S.L."/>
            <person name="Sharp S."/>
            <person name="Smith T.C."/>
            <person name="Stanton J.D."/>
            <person name="Ullery H.E."/>
            <person name="Wilson R.J."/>
            <person name="Serrano M.G."/>
            <person name="Buck G."/>
            <person name="Lee V."/>
            <person name="Wang Y."/>
            <person name="Carvalho R."/>
            <person name="Voegtly L."/>
            <person name="Shi R."/>
            <person name="Duckworth R."/>
            <person name="Johnson A."/>
            <person name="Loviza R."/>
            <person name="Walstead R."/>
            <person name="Shah Z."/>
            <person name="Kiflezghi M."/>
            <person name="Wade K."/>
            <person name="Ball S.L."/>
            <person name="Bradley K.W."/>
            <person name="Asai D.J."/>
            <person name="Bowman C.A."/>
            <person name="Russell D.A."/>
            <person name="Pope W.H."/>
            <person name="Jacobs-Sera D."/>
            <person name="Hendrix R.W."/>
            <person name="Hatfull G.F."/>
        </authorList>
    </citation>
    <scope>NUCLEOTIDE SEQUENCE [LARGE SCALE GENOMIC DNA]</scope>
    <source>
        <strain evidence="2 3">DSM 27710</strain>
    </source>
</reference>
<dbReference type="STRING" id="1391653.AKJ08_0239"/>
<keyword evidence="1" id="KW-0732">Signal</keyword>
<dbReference type="PROSITE" id="PS51257">
    <property type="entry name" value="PROKAR_LIPOPROTEIN"/>
    <property type="match status" value="1"/>
</dbReference>
<proteinExistence type="predicted"/>
<feature type="signal peptide" evidence="1">
    <location>
        <begin position="1"/>
        <end position="20"/>
    </location>
</feature>
<dbReference type="KEGG" id="vin:AKJ08_0239"/>
<dbReference type="RefSeq" id="WP_050724382.1">
    <property type="nucleotide sequence ID" value="NZ_CP012332.1"/>
</dbReference>
<dbReference type="OrthoDB" id="8174330at2"/>
<dbReference type="InterPro" id="IPR011050">
    <property type="entry name" value="Pectin_lyase_fold/virulence"/>
</dbReference>
<keyword evidence="3" id="KW-1185">Reference proteome</keyword>
<dbReference type="Proteomes" id="UP000055590">
    <property type="component" value="Chromosome"/>
</dbReference>
<dbReference type="PATRIC" id="fig|1391653.3.peg.252"/>
<protein>
    <submittedName>
        <fullName evidence="2">Endo-1,3-1,4-beta-glucanase</fullName>
    </submittedName>
</protein>
<sequence>MFRMRNMALALALAWFSVGASCSNRNQDGAAQTDGAASRESERRRALASAADEAQSAPATQANGAAIQSKAAGLLPPDRQTLWLPGLNAVGGIPSDTDSARPATIYLPKGDPFRGYSVDPVLANGKSDASRAIQAALDAAGEQASEKGRKVVFLHAGEYSIRGEGLIVPSFVTLRGQGPRGDNATRVVKVKGSQMPVVRLGHLWIKHTAPIDLAEDAPHGTTRIQVVKNPGYEVGELVFIDQLVDTARVGSWWNPLRQKTASDPSRGWFSRQNRPTGQVVEIVGVRGNTLELSTPLRLPYFTSDRAQVVRFSGGEENGPAVPTKKWSGVEDLYVSGGEQGNVIFTGTSYSWARNLESDRSSGSSVAFLSTFRCVLRDSFVHSTVDPNPGGAGYGLDLSTYSADNLVENNISWNFNKVIVMRAAGGGNVVAYNYLEDGWGAGYPTIPEIGLNASHYATSHHELFEGNESWHIGGDGYWGNAVDITFFRNHVTGRRRSFQPLKLRDEVMRKFIHVPEWHTNFSFLGNVIGTSDMKAAPQSGFVYEGKPPWNWNPVPIWAIGVEHDAGKEGQDAKVVATTLRHGNFDFVSKKVSWDPAIARRDLPPSLYLDAKPSFFGEKPWPWVVPEKADAPVSILPAHERFDQLMSR</sequence>
<evidence type="ECO:0000256" key="1">
    <source>
        <dbReference type="SAM" id="SignalP"/>
    </source>
</evidence>
<dbReference type="Gene3D" id="2.160.20.10">
    <property type="entry name" value="Single-stranded right-handed beta-helix, Pectin lyase-like"/>
    <property type="match status" value="2"/>
</dbReference>
<dbReference type="InterPro" id="IPR012334">
    <property type="entry name" value="Pectin_lyas_fold"/>
</dbReference>
<gene>
    <name evidence="2" type="ORF">AKJ08_0239</name>
</gene>
<feature type="chain" id="PRO_5005465310" evidence="1">
    <location>
        <begin position="21"/>
        <end position="646"/>
    </location>
</feature>
<accession>A0A0K1P8M1</accession>
<dbReference type="AlphaFoldDB" id="A0A0K1P8M1"/>
<organism evidence="2 3">
    <name type="scientific">Vulgatibacter incomptus</name>
    <dbReference type="NCBI Taxonomy" id="1391653"/>
    <lineage>
        <taxon>Bacteria</taxon>
        <taxon>Pseudomonadati</taxon>
        <taxon>Myxococcota</taxon>
        <taxon>Myxococcia</taxon>
        <taxon>Myxococcales</taxon>
        <taxon>Cystobacterineae</taxon>
        <taxon>Vulgatibacteraceae</taxon>
        <taxon>Vulgatibacter</taxon>
    </lineage>
</organism>
<evidence type="ECO:0000313" key="3">
    <source>
        <dbReference type="Proteomes" id="UP000055590"/>
    </source>
</evidence>
<dbReference type="EMBL" id="CP012332">
    <property type="protein sequence ID" value="AKU89852.1"/>
    <property type="molecule type" value="Genomic_DNA"/>
</dbReference>
<evidence type="ECO:0000313" key="2">
    <source>
        <dbReference type="EMBL" id="AKU89852.1"/>
    </source>
</evidence>
<dbReference type="SUPFAM" id="SSF51126">
    <property type="entry name" value="Pectin lyase-like"/>
    <property type="match status" value="1"/>
</dbReference>